<dbReference type="SMART" id="SM00179">
    <property type="entry name" value="EGF_CA"/>
    <property type="match status" value="2"/>
</dbReference>
<evidence type="ECO:0000313" key="6">
    <source>
        <dbReference type="EMBL" id="CAF1231368.1"/>
    </source>
</evidence>
<dbReference type="CDD" id="cd00054">
    <property type="entry name" value="EGF_CA"/>
    <property type="match status" value="2"/>
</dbReference>
<keyword evidence="7" id="KW-1185">Reference proteome</keyword>
<evidence type="ECO:0000256" key="1">
    <source>
        <dbReference type="ARBA" id="ARBA00023157"/>
    </source>
</evidence>
<dbReference type="AlphaFoldDB" id="A0A814YND1"/>
<feature type="domain" description="EGF-like" evidence="5">
    <location>
        <begin position="1062"/>
        <end position="1098"/>
    </location>
</feature>
<dbReference type="InterPro" id="IPR001881">
    <property type="entry name" value="EGF-like_Ca-bd_dom"/>
</dbReference>
<reference evidence="6" key="1">
    <citation type="submission" date="2021-02" db="EMBL/GenBank/DDBJ databases">
        <authorList>
            <person name="Nowell W R."/>
        </authorList>
    </citation>
    <scope>NUCLEOTIDE SEQUENCE</scope>
</reference>
<protein>
    <recommendedName>
        <fullName evidence="5">EGF-like domain-containing protein</fullName>
    </recommendedName>
</protein>
<dbReference type="GO" id="GO:0005509">
    <property type="term" value="F:calcium ion binding"/>
    <property type="evidence" value="ECO:0007669"/>
    <property type="project" value="InterPro"/>
</dbReference>
<accession>A0A814YND1</accession>
<feature type="disulfide bond" evidence="2">
    <location>
        <begin position="1050"/>
        <end position="1059"/>
    </location>
</feature>
<evidence type="ECO:0000313" key="7">
    <source>
        <dbReference type="Proteomes" id="UP000663828"/>
    </source>
</evidence>
<evidence type="ECO:0000259" key="5">
    <source>
        <dbReference type="PROSITE" id="PS50026"/>
    </source>
</evidence>
<dbReference type="PANTHER" id="PTHR24033">
    <property type="entry name" value="EGF-LIKE DOMAIN-CONTAINING PROTEIN"/>
    <property type="match status" value="1"/>
</dbReference>
<dbReference type="EMBL" id="CAJNOR010001990">
    <property type="protein sequence ID" value="CAF1231368.1"/>
    <property type="molecule type" value="Genomic_DNA"/>
</dbReference>
<keyword evidence="2" id="KW-0245">EGF-like domain</keyword>
<gene>
    <name evidence="6" type="ORF">XAT740_LOCUS25243</name>
</gene>
<feature type="transmembrane region" description="Helical" evidence="3">
    <location>
        <begin position="1114"/>
        <end position="1139"/>
    </location>
</feature>
<dbReference type="InterPro" id="IPR051830">
    <property type="entry name" value="NOTCH_homolog"/>
</dbReference>
<keyword evidence="3" id="KW-0812">Transmembrane</keyword>
<comment type="caution">
    <text evidence="2">Lacks conserved residue(s) required for the propagation of feature annotation.</text>
</comment>
<evidence type="ECO:0000256" key="4">
    <source>
        <dbReference type="SAM" id="SignalP"/>
    </source>
</evidence>
<keyword evidence="3" id="KW-0472">Membrane</keyword>
<name>A0A814YND1_ADIRI</name>
<keyword evidence="4" id="KW-0732">Signal</keyword>
<dbReference type="PANTHER" id="PTHR24033:SF151">
    <property type="entry name" value="NOTCH 2"/>
    <property type="match status" value="1"/>
</dbReference>
<feature type="disulfide bond" evidence="2">
    <location>
        <begin position="1088"/>
        <end position="1097"/>
    </location>
</feature>
<evidence type="ECO:0000256" key="2">
    <source>
        <dbReference type="PROSITE-ProRule" id="PRU00076"/>
    </source>
</evidence>
<dbReference type="SUPFAM" id="SSF57196">
    <property type="entry name" value="EGF/Laminin"/>
    <property type="match status" value="3"/>
</dbReference>
<organism evidence="6 7">
    <name type="scientific">Adineta ricciae</name>
    <name type="common">Rotifer</name>
    <dbReference type="NCBI Taxonomy" id="249248"/>
    <lineage>
        <taxon>Eukaryota</taxon>
        <taxon>Metazoa</taxon>
        <taxon>Spiralia</taxon>
        <taxon>Gnathifera</taxon>
        <taxon>Rotifera</taxon>
        <taxon>Eurotatoria</taxon>
        <taxon>Bdelloidea</taxon>
        <taxon>Adinetida</taxon>
        <taxon>Adinetidae</taxon>
        <taxon>Adineta</taxon>
    </lineage>
</organism>
<dbReference type="PROSITE" id="PS01186">
    <property type="entry name" value="EGF_2"/>
    <property type="match status" value="2"/>
</dbReference>
<dbReference type="Proteomes" id="UP000663828">
    <property type="component" value="Unassembled WGS sequence"/>
</dbReference>
<dbReference type="SMART" id="SM00181">
    <property type="entry name" value="EGF"/>
    <property type="match status" value="3"/>
</dbReference>
<keyword evidence="1 2" id="KW-1015">Disulfide bond</keyword>
<evidence type="ECO:0000256" key="3">
    <source>
        <dbReference type="SAM" id="Phobius"/>
    </source>
</evidence>
<proteinExistence type="predicted"/>
<sequence length="1227" mass="137796">MLLRLLLIFQLLRFIKSDHFTGGSISFRSSGDGTTVKLTIVQTYLWAYKIIPCRPSRQSIKLYSSDGTLGLSCFSSSATSISPKFISIVKMSCVDASDSLDVSVTQTITSVRAAQNGQVNCSFRSSSWRNFAILYSPSKVFWSFLLKVIQSNRPDGTINSSPQVALVSPVVILPNGQSQIISIPVIDQDNDTVQCRFANTSTECGDACMSNTQLKNATLSNNCTLIISASQSTGWYPVSIQVEDFLPGNNTPLSSTPFQFFIHIRYLPLFSCKQVPILNSSITTLIQNVTINTPFSFQLIASTTCAYHWGLGVTMDNILTFALLNIVKSPLVRIGRSQQTWKMNVLWTPTSQQLGLQLLCMVAVDSQGLQSKQLCQKFMVNSPITSSSASSSYNSSTTLIRTYSVPFSSYTKTFNDNSIISFEQLNQSMTLDLSGNAIGIIGFQFNSTISDLVNINVTNDDNSIQQFVNLSVIHVNLSLCQIVTTITFQSKNVELLKNISRDLQLIICHISTTCNYTTENDIMDQDSFIESFDIGNNIMPLGQIINTLNQDFSFESNVLNYSIDIYFNQNQLFLLENLTIVMLDDIVIDWIRIYYILPDRSIVKSHFLSMLNSSGTSSIIVNFPCISSLVLSGIRIIFGPTNDNSTLDHLALSIDVRNCSSISYNNFILSDNLLNETVVLYSRIPEETKKNLTFPSPYSILSYTIECSSSNNNTNNITFSIIMSNGTIGYSYNVRNIPTLLTNFTWNSSSPIWAFGFTVHSFSQGNISCSSIWIEYLDCSQCNDSMNIMNNDLNIVRNITTIPKIKAPLSFILNRNEEGMNFSTSLAAIKVRFQYPMSMNTLGNPNSYVLSTIRLDPDYITNVENISVLFLLENNSILNDINGLMLTYVSQSNNNNTIIISSQKNVTIWGLSINLTAISSSILYNVKMQIFVRDCTNNQDWLPDWINTNDNELITTEATTSFFSSLLDSSVSTIFTNNRVSFDPCLVLRPCQNNRKCHDDSQYNLGYSCDCGSDFNGHDCEIDVRICKPTTCWHNGTCVNISTTEFRCDCMEGWYSKNCELLVDFCHNITCRHGGVCRKHWLNFTCECTSGYFGRFCENEFHHRTIRRYVSESCGIIAIIILSAVIGFVVFMDILKYIFNIDPVQNPDLRELARIIRTTLKFKRNAIQINLTTDSRRKILNHQQLHIPPGFLPAHIIRPQPQGVQETTEKHYSELRNPAFDFAIVLS</sequence>
<dbReference type="Gene3D" id="2.10.25.10">
    <property type="entry name" value="Laminin"/>
    <property type="match status" value="3"/>
</dbReference>
<dbReference type="CDD" id="cd00053">
    <property type="entry name" value="EGF"/>
    <property type="match status" value="1"/>
</dbReference>
<feature type="domain" description="EGF-like" evidence="5">
    <location>
        <begin position="1023"/>
        <end position="1060"/>
    </location>
</feature>
<feature type="signal peptide" evidence="4">
    <location>
        <begin position="1"/>
        <end position="17"/>
    </location>
</feature>
<dbReference type="PROSITE" id="PS00022">
    <property type="entry name" value="EGF_1"/>
    <property type="match status" value="2"/>
</dbReference>
<feature type="domain" description="EGF-like" evidence="5">
    <location>
        <begin position="981"/>
        <end position="1021"/>
    </location>
</feature>
<feature type="disulfide bond" evidence="2">
    <location>
        <begin position="1011"/>
        <end position="1020"/>
    </location>
</feature>
<dbReference type="InterPro" id="IPR000742">
    <property type="entry name" value="EGF"/>
</dbReference>
<comment type="caution">
    <text evidence="6">The sequence shown here is derived from an EMBL/GenBank/DDBJ whole genome shotgun (WGS) entry which is preliminary data.</text>
</comment>
<keyword evidence="3" id="KW-1133">Transmembrane helix</keyword>
<feature type="chain" id="PRO_5033053257" description="EGF-like domain-containing protein" evidence="4">
    <location>
        <begin position="18"/>
        <end position="1227"/>
    </location>
</feature>
<dbReference type="PROSITE" id="PS50026">
    <property type="entry name" value="EGF_3"/>
    <property type="match status" value="3"/>
</dbReference>